<dbReference type="Gene3D" id="3.40.50.720">
    <property type="entry name" value="NAD(P)-binding Rossmann-like Domain"/>
    <property type="match status" value="1"/>
</dbReference>
<dbReference type="PANTHER" id="PTHR45033">
    <property type="match status" value="1"/>
</dbReference>
<dbReference type="InterPro" id="IPR013154">
    <property type="entry name" value="ADH-like_N"/>
</dbReference>
<proteinExistence type="predicted"/>
<dbReference type="SUPFAM" id="SSF51735">
    <property type="entry name" value="NAD(P)-binding Rossmann-fold domains"/>
    <property type="match status" value="1"/>
</dbReference>
<dbReference type="Pfam" id="PF08240">
    <property type="entry name" value="ADH_N"/>
    <property type="match status" value="1"/>
</dbReference>
<dbReference type="InterPro" id="IPR013149">
    <property type="entry name" value="ADH-like_C"/>
</dbReference>
<accession>A0A5N7C276</accession>
<dbReference type="EMBL" id="ML735285">
    <property type="protein sequence ID" value="KAE8387978.1"/>
    <property type="molecule type" value="Genomic_DNA"/>
</dbReference>
<gene>
    <name evidence="2" type="ORF">BDV23DRAFT_174270</name>
</gene>
<dbReference type="SMART" id="SM00829">
    <property type="entry name" value="PKS_ER"/>
    <property type="match status" value="1"/>
</dbReference>
<name>A0A5N7C276_PETAA</name>
<dbReference type="Proteomes" id="UP000326877">
    <property type="component" value="Unassembled WGS sequence"/>
</dbReference>
<dbReference type="AlphaFoldDB" id="A0A5N7C276"/>
<evidence type="ECO:0000259" key="1">
    <source>
        <dbReference type="SMART" id="SM00829"/>
    </source>
</evidence>
<dbReference type="InterPro" id="IPR020843">
    <property type="entry name" value="ER"/>
</dbReference>
<feature type="domain" description="Enoyl reductase (ER)" evidence="1">
    <location>
        <begin position="11"/>
        <end position="338"/>
    </location>
</feature>
<dbReference type="InterPro" id="IPR036291">
    <property type="entry name" value="NAD(P)-bd_dom_sf"/>
</dbReference>
<evidence type="ECO:0000313" key="2">
    <source>
        <dbReference type="EMBL" id="KAE8387978.1"/>
    </source>
</evidence>
<sequence>MKQWVIDHPDKNMGGLTLTEAPLPQVGVNEVLVKFQAASLNYRDCAIAKGTFPFAKKYPIVPVSDGAGVVVEVGSQVREFRKGDTVITVFNQGHQYGDIDPYAASTGVGGTIDGVLRQYGVYNELGLVKAPKNLTALESSTLPGAALTSWNALYGLKPIKTGQSVLVQGTGGVSVFGLQLAKAAGAIVIATTSSDTKAKKLKELGADHVINYRTTPNWGEVARELTPNQMGVDCIMDIGGTDTLEQSFKCIKMEGIINLIGFLGASDRPQPGLLDALSHICTARGIYVGSRAMLKDMVQAFETNDIHPVLDQKVFNLEQGREAFEYLAAQRHIGKVVVKID</sequence>
<organism evidence="2">
    <name type="scientific">Petromyces alliaceus</name>
    <name type="common">Aspergillus alliaceus</name>
    <dbReference type="NCBI Taxonomy" id="209559"/>
    <lineage>
        <taxon>Eukaryota</taxon>
        <taxon>Fungi</taxon>
        <taxon>Dikarya</taxon>
        <taxon>Ascomycota</taxon>
        <taxon>Pezizomycotina</taxon>
        <taxon>Eurotiomycetes</taxon>
        <taxon>Eurotiomycetidae</taxon>
        <taxon>Eurotiales</taxon>
        <taxon>Aspergillaceae</taxon>
        <taxon>Aspergillus</taxon>
        <taxon>Aspergillus subgen. Circumdati</taxon>
    </lineage>
</organism>
<dbReference type="Pfam" id="PF00107">
    <property type="entry name" value="ADH_zinc_N"/>
    <property type="match status" value="1"/>
</dbReference>
<dbReference type="PANTHER" id="PTHR45033:SF2">
    <property type="entry name" value="ZINC-TYPE ALCOHOL DEHYDROGENASE-LIKE PROTEIN C1773.06C"/>
    <property type="match status" value="1"/>
</dbReference>
<dbReference type="CDD" id="cd08276">
    <property type="entry name" value="MDR7"/>
    <property type="match status" value="1"/>
</dbReference>
<reference evidence="2" key="1">
    <citation type="submission" date="2019-04" db="EMBL/GenBank/DDBJ databases">
        <title>Friends and foes A comparative genomics studyof 23 Aspergillus species from section Flavi.</title>
        <authorList>
            <consortium name="DOE Joint Genome Institute"/>
            <person name="Kjaerbolling I."/>
            <person name="Vesth T."/>
            <person name="Frisvad J.C."/>
            <person name="Nybo J.L."/>
            <person name="Theobald S."/>
            <person name="Kildgaard S."/>
            <person name="Isbrandt T."/>
            <person name="Kuo A."/>
            <person name="Sato A."/>
            <person name="Lyhne E.K."/>
            <person name="Kogle M.E."/>
            <person name="Wiebenga A."/>
            <person name="Kun R.S."/>
            <person name="Lubbers R.J."/>
            <person name="Makela M.R."/>
            <person name="Barry K."/>
            <person name="Chovatia M."/>
            <person name="Clum A."/>
            <person name="Daum C."/>
            <person name="Haridas S."/>
            <person name="He G."/>
            <person name="LaButti K."/>
            <person name="Lipzen A."/>
            <person name="Mondo S."/>
            <person name="Riley R."/>
            <person name="Salamov A."/>
            <person name="Simmons B.A."/>
            <person name="Magnuson J.K."/>
            <person name="Henrissat B."/>
            <person name="Mortensen U.H."/>
            <person name="Larsen T.O."/>
            <person name="Devries R.P."/>
            <person name="Grigoriev I.V."/>
            <person name="Machida M."/>
            <person name="Baker S.E."/>
            <person name="Andersen M.R."/>
        </authorList>
    </citation>
    <scope>NUCLEOTIDE SEQUENCE [LARGE SCALE GENOMIC DNA]</scope>
    <source>
        <strain evidence="2">IBT 14317</strain>
    </source>
</reference>
<dbReference type="Gene3D" id="3.90.180.10">
    <property type="entry name" value="Medium-chain alcohol dehydrogenases, catalytic domain"/>
    <property type="match status" value="1"/>
</dbReference>
<protein>
    <recommendedName>
        <fullName evidence="1">Enoyl reductase (ER) domain-containing protein</fullName>
    </recommendedName>
</protein>
<dbReference type="SUPFAM" id="SSF50129">
    <property type="entry name" value="GroES-like"/>
    <property type="match status" value="1"/>
</dbReference>
<dbReference type="InterPro" id="IPR011032">
    <property type="entry name" value="GroES-like_sf"/>
</dbReference>
<dbReference type="GO" id="GO:0016491">
    <property type="term" value="F:oxidoreductase activity"/>
    <property type="evidence" value="ECO:0007669"/>
    <property type="project" value="InterPro"/>
</dbReference>
<dbReference type="OrthoDB" id="9930022at2759"/>
<dbReference type="InterPro" id="IPR052711">
    <property type="entry name" value="Zinc_ADH-like"/>
</dbReference>